<organism evidence="3">
    <name type="scientific">Chaetoceros debilis</name>
    <dbReference type="NCBI Taxonomy" id="122233"/>
    <lineage>
        <taxon>Eukaryota</taxon>
        <taxon>Sar</taxon>
        <taxon>Stramenopiles</taxon>
        <taxon>Ochrophyta</taxon>
        <taxon>Bacillariophyta</taxon>
        <taxon>Coscinodiscophyceae</taxon>
        <taxon>Chaetocerotophycidae</taxon>
        <taxon>Chaetocerotales</taxon>
        <taxon>Chaetocerotaceae</taxon>
        <taxon>Chaetoceros</taxon>
    </lineage>
</organism>
<feature type="signal peptide" evidence="2">
    <location>
        <begin position="1"/>
        <end position="23"/>
    </location>
</feature>
<feature type="region of interest" description="Disordered" evidence="1">
    <location>
        <begin position="78"/>
        <end position="176"/>
    </location>
</feature>
<evidence type="ECO:0000256" key="1">
    <source>
        <dbReference type="SAM" id="MobiDB-lite"/>
    </source>
</evidence>
<dbReference type="AlphaFoldDB" id="A0A7S3QCG0"/>
<evidence type="ECO:0008006" key="4">
    <source>
        <dbReference type="Google" id="ProtNLM"/>
    </source>
</evidence>
<keyword evidence="2" id="KW-0732">Signal</keyword>
<accession>A0A7S3QCG0</accession>
<name>A0A7S3QCG0_9STRA</name>
<protein>
    <recommendedName>
        <fullName evidence="4">ShKT domain-containing protein</fullName>
    </recommendedName>
</protein>
<proteinExistence type="predicted"/>
<feature type="compositionally biased region" description="Low complexity" evidence="1">
    <location>
        <begin position="78"/>
        <end position="109"/>
    </location>
</feature>
<dbReference type="EMBL" id="HBIO01023188">
    <property type="protein sequence ID" value="CAE0472968.1"/>
    <property type="molecule type" value="Transcribed_RNA"/>
</dbReference>
<feature type="chain" id="PRO_5031476501" description="ShKT domain-containing protein" evidence="2">
    <location>
        <begin position="24"/>
        <end position="295"/>
    </location>
</feature>
<feature type="compositionally biased region" description="Polar residues" evidence="1">
    <location>
        <begin position="143"/>
        <end position="158"/>
    </location>
</feature>
<sequence length="295" mass="30892">MQFHQSLFLLSILGLISVQSVDGCADDATFKFPLNYDSSKMENCAWLTKNVKKTTYRTTTYCPTVKAKCVKSCTTCSTSSPTLSSAPSSAPSNKPSSKPSQSSAPSMAPFGAPSSKPSVAPSHGPSSAPSISPSAKPSWISAEPSNKPTESIKPSATPSKAPIGPPTSSPSRAPSIPVVTCEDNAAFKFGRISDPATKQGCAWLTKNIKKSSTRILNYCKEAEIKFSGCPATCGGCTTSCADNATFSFPMIATPAVSQKCLWIAKNKASKRRTNYCSTSTIANSCPSSCGFCPST</sequence>
<evidence type="ECO:0000256" key="2">
    <source>
        <dbReference type="SAM" id="SignalP"/>
    </source>
</evidence>
<feature type="compositionally biased region" description="Low complexity" evidence="1">
    <location>
        <begin position="117"/>
        <end position="142"/>
    </location>
</feature>
<gene>
    <name evidence="3" type="ORF">CDEB00056_LOCUS17821</name>
</gene>
<evidence type="ECO:0000313" key="3">
    <source>
        <dbReference type="EMBL" id="CAE0472968.1"/>
    </source>
</evidence>
<reference evidence="3" key="1">
    <citation type="submission" date="2021-01" db="EMBL/GenBank/DDBJ databases">
        <authorList>
            <person name="Corre E."/>
            <person name="Pelletier E."/>
            <person name="Niang G."/>
            <person name="Scheremetjew M."/>
            <person name="Finn R."/>
            <person name="Kale V."/>
            <person name="Holt S."/>
            <person name="Cochrane G."/>
            <person name="Meng A."/>
            <person name="Brown T."/>
            <person name="Cohen L."/>
        </authorList>
    </citation>
    <scope>NUCLEOTIDE SEQUENCE</scope>
    <source>
        <strain evidence="3">MM31A-1</strain>
    </source>
</reference>